<evidence type="ECO:0000313" key="2">
    <source>
        <dbReference type="EMBL" id="GBP13744.1"/>
    </source>
</evidence>
<gene>
    <name evidence="2" type="ORF">EVAR_73426_1</name>
</gene>
<comment type="caution">
    <text evidence="2">The sequence shown here is derived from an EMBL/GenBank/DDBJ whole genome shotgun (WGS) entry which is preliminary data.</text>
</comment>
<evidence type="ECO:0000313" key="3">
    <source>
        <dbReference type="Proteomes" id="UP000299102"/>
    </source>
</evidence>
<sequence>MEYIAILGAHAERGACALSGSITLRATSRTRPGFSHPIRIVPNVGLEDDSPSSKSGGSPEEEQDCASEGGSSAAAGGPHAMSYQGPSQPPTPGQRGAT</sequence>
<proteinExistence type="predicted"/>
<evidence type="ECO:0000256" key="1">
    <source>
        <dbReference type="SAM" id="MobiDB-lite"/>
    </source>
</evidence>
<protein>
    <submittedName>
        <fullName evidence="2">Uncharacterized protein</fullName>
    </submittedName>
</protein>
<feature type="region of interest" description="Disordered" evidence="1">
    <location>
        <begin position="28"/>
        <end position="98"/>
    </location>
</feature>
<dbReference type="EMBL" id="BGZK01005371">
    <property type="protein sequence ID" value="GBP13744.1"/>
    <property type="molecule type" value="Genomic_DNA"/>
</dbReference>
<name>A0A4C1TI22_EUMVA</name>
<dbReference type="AlphaFoldDB" id="A0A4C1TI22"/>
<organism evidence="2 3">
    <name type="scientific">Eumeta variegata</name>
    <name type="common">Bagworm moth</name>
    <name type="synonym">Eumeta japonica</name>
    <dbReference type="NCBI Taxonomy" id="151549"/>
    <lineage>
        <taxon>Eukaryota</taxon>
        <taxon>Metazoa</taxon>
        <taxon>Ecdysozoa</taxon>
        <taxon>Arthropoda</taxon>
        <taxon>Hexapoda</taxon>
        <taxon>Insecta</taxon>
        <taxon>Pterygota</taxon>
        <taxon>Neoptera</taxon>
        <taxon>Endopterygota</taxon>
        <taxon>Lepidoptera</taxon>
        <taxon>Glossata</taxon>
        <taxon>Ditrysia</taxon>
        <taxon>Tineoidea</taxon>
        <taxon>Psychidae</taxon>
        <taxon>Oiketicinae</taxon>
        <taxon>Eumeta</taxon>
    </lineage>
</organism>
<reference evidence="2 3" key="1">
    <citation type="journal article" date="2019" name="Commun. Biol.">
        <title>The bagworm genome reveals a unique fibroin gene that provides high tensile strength.</title>
        <authorList>
            <person name="Kono N."/>
            <person name="Nakamura H."/>
            <person name="Ohtoshi R."/>
            <person name="Tomita M."/>
            <person name="Numata K."/>
            <person name="Arakawa K."/>
        </authorList>
    </citation>
    <scope>NUCLEOTIDE SEQUENCE [LARGE SCALE GENOMIC DNA]</scope>
</reference>
<dbReference type="Proteomes" id="UP000299102">
    <property type="component" value="Unassembled WGS sequence"/>
</dbReference>
<keyword evidence="3" id="KW-1185">Reference proteome</keyword>
<feature type="compositionally biased region" description="Low complexity" evidence="1">
    <location>
        <begin position="66"/>
        <end position="77"/>
    </location>
</feature>
<accession>A0A4C1TI22</accession>